<dbReference type="InterPro" id="IPR004045">
    <property type="entry name" value="Glutathione_S-Trfase_N"/>
</dbReference>
<evidence type="ECO:0000259" key="4">
    <source>
        <dbReference type="PROSITE" id="PS50404"/>
    </source>
</evidence>
<feature type="domain" description="GST C-terminal" evidence="5">
    <location>
        <begin position="88"/>
        <end position="207"/>
    </location>
</feature>
<dbReference type="InterPro" id="IPR040079">
    <property type="entry name" value="Glutathione_S-Trfase"/>
</dbReference>
<dbReference type="SUPFAM" id="SSF47616">
    <property type="entry name" value="GST C-terminal domain-like"/>
    <property type="match status" value="1"/>
</dbReference>
<dbReference type="InterPro" id="IPR004046">
    <property type="entry name" value="GST_C"/>
</dbReference>
<evidence type="ECO:0000313" key="6">
    <source>
        <dbReference type="EMBL" id="KMS59102.1"/>
    </source>
</evidence>
<dbReference type="PATRIC" id="fig|1114963.3.peg.376"/>
<dbReference type="OrthoDB" id="9810080at2"/>
<comment type="similarity">
    <text evidence="1 3">Belongs to the GST superfamily.</text>
</comment>
<protein>
    <submittedName>
        <fullName evidence="6">Glutathione S-transferase</fullName>
    </submittedName>
</protein>
<dbReference type="Proteomes" id="UP000052268">
    <property type="component" value="Unassembled WGS sequence"/>
</dbReference>
<organism evidence="6 7">
    <name type="scientific">Novosphingobium barchaimii LL02</name>
    <dbReference type="NCBI Taxonomy" id="1114963"/>
    <lineage>
        <taxon>Bacteria</taxon>
        <taxon>Pseudomonadati</taxon>
        <taxon>Pseudomonadota</taxon>
        <taxon>Alphaproteobacteria</taxon>
        <taxon>Sphingomonadales</taxon>
        <taxon>Sphingomonadaceae</taxon>
        <taxon>Novosphingobium</taxon>
    </lineage>
</organism>
<dbReference type="SFLD" id="SFLDG01150">
    <property type="entry name" value="Main.1:_Beta-like"/>
    <property type="match status" value="1"/>
</dbReference>
<keyword evidence="7" id="KW-1185">Reference proteome</keyword>
<evidence type="ECO:0000313" key="7">
    <source>
        <dbReference type="Proteomes" id="UP000052268"/>
    </source>
</evidence>
<dbReference type="Gene3D" id="1.20.1050.10">
    <property type="match status" value="1"/>
</dbReference>
<evidence type="ECO:0000256" key="3">
    <source>
        <dbReference type="RuleBase" id="RU003494"/>
    </source>
</evidence>
<dbReference type="PROSITE" id="PS50405">
    <property type="entry name" value="GST_CTER"/>
    <property type="match status" value="1"/>
</dbReference>
<dbReference type="CDD" id="cd03047">
    <property type="entry name" value="GST_N_2"/>
    <property type="match status" value="1"/>
</dbReference>
<keyword evidence="2 6" id="KW-0808">Transferase</keyword>
<dbReference type="PANTHER" id="PTHR44051:SF19">
    <property type="entry name" value="DISULFIDE-BOND OXIDOREDUCTASE YFCG"/>
    <property type="match status" value="1"/>
</dbReference>
<evidence type="ECO:0000256" key="2">
    <source>
        <dbReference type="ARBA" id="ARBA00022679"/>
    </source>
</evidence>
<gene>
    <name evidence="6" type="ORF">V474_07390</name>
</gene>
<dbReference type="InterPro" id="IPR036282">
    <property type="entry name" value="Glutathione-S-Trfase_C_sf"/>
</dbReference>
<dbReference type="Pfam" id="PF00043">
    <property type="entry name" value="GST_C"/>
    <property type="match status" value="1"/>
</dbReference>
<dbReference type="EMBL" id="JACU01000002">
    <property type="protein sequence ID" value="KMS59102.1"/>
    <property type="molecule type" value="Genomic_DNA"/>
</dbReference>
<dbReference type="Gene3D" id="3.40.30.10">
    <property type="entry name" value="Glutaredoxin"/>
    <property type="match status" value="1"/>
</dbReference>
<dbReference type="FunFam" id="3.40.30.10:FF:000039">
    <property type="entry name" value="Glutathione S-transferase domain"/>
    <property type="match status" value="1"/>
</dbReference>
<feature type="domain" description="GST N-terminal" evidence="4">
    <location>
        <begin position="4"/>
        <end position="83"/>
    </location>
</feature>
<dbReference type="SFLD" id="SFLDG00358">
    <property type="entry name" value="Main_(cytGST)"/>
    <property type="match status" value="1"/>
</dbReference>
<dbReference type="Pfam" id="PF02798">
    <property type="entry name" value="GST_N"/>
    <property type="match status" value="1"/>
</dbReference>
<reference evidence="6 7" key="1">
    <citation type="journal article" date="2015" name="G3 (Bethesda)">
        <title>Insights into Ongoing Evolution of the Hexachlorocyclohexane Catabolic Pathway from Comparative Genomics of Ten Sphingomonadaceae Strains.</title>
        <authorList>
            <person name="Pearce S.L."/>
            <person name="Oakeshott J.G."/>
            <person name="Pandey G."/>
        </authorList>
    </citation>
    <scope>NUCLEOTIDE SEQUENCE [LARGE SCALE GENOMIC DNA]</scope>
    <source>
        <strain evidence="6 7">LL02</strain>
    </source>
</reference>
<evidence type="ECO:0000256" key="1">
    <source>
        <dbReference type="ARBA" id="ARBA00007409"/>
    </source>
</evidence>
<dbReference type="PANTHER" id="PTHR44051">
    <property type="entry name" value="GLUTATHIONE S-TRANSFERASE-RELATED"/>
    <property type="match status" value="1"/>
</dbReference>
<name>A0A0J7Y647_9SPHN</name>
<dbReference type="AlphaFoldDB" id="A0A0J7Y647"/>
<proteinExistence type="inferred from homology"/>
<dbReference type="GO" id="GO:0016740">
    <property type="term" value="F:transferase activity"/>
    <property type="evidence" value="ECO:0007669"/>
    <property type="project" value="UniProtKB-KW"/>
</dbReference>
<dbReference type="SFLD" id="SFLDS00019">
    <property type="entry name" value="Glutathione_Transferase_(cytos"/>
    <property type="match status" value="1"/>
</dbReference>
<sequence length="207" mass="23790">MASPIFTLWGRLNSHNVKKVAWFAEELGLKYVRNDIGGQFGYTEDYLVKNPNRLIPMIEDGKVVLWESNAILRYMAAEYGGERWFPRDPIDRALADRWMDWQFAYAEAQRVPFLSHARTPREDWNHEAIATGVAACARHMAVLDKYLSGKPWLSGDTFGIGDIPMGVYAYTWFSLPFEKPEFAAVTDWYTRLCKRPGFAAQVMIPLT</sequence>
<dbReference type="PROSITE" id="PS50404">
    <property type="entry name" value="GST_NTER"/>
    <property type="match status" value="1"/>
</dbReference>
<dbReference type="InterPro" id="IPR010987">
    <property type="entry name" value="Glutathione-S-Trfase_C-like"/>
</dbReference>
<evidence type="ECO:0000259" key="5">
    <source>
        <dbReference type="PROSITE" id="PS50405"/>
    </source>
</evidence>
<accession>A0A0J7Y647</accession>
<dbReference type="SUPFAM" id="SSF52833">
    <property type="entry name" value="Thioredoxin-like"/>
    <property type="match status" value="1"/>
</dbReference>
<comment type="caution">
    <text evidence="6">The sequence shown here is derived from an EMBL/GenBank/DDBJ whole genome shotgun (WGS) entry which is preliminary data.</text>
</comment>
<dbReference type="RefSeq" id="WP_059149856.1">
    <property type="nucleotide sequence ID" value="NZ_KQ130452.1"/>
</dbReference>
<dbReference type="InterPro" id="IPR036249">
    <property type="entry name" value="Thioredoxin-like_sf"/>
</dbReference>